<dbReference type="STRING" id="1076935.U4LRT8"/>
<dbReference type="Proteomes" id="UP000018144">
    <property type="component" value="Unassembled WGS sequence"/>
</dbReference>
<gene>
    <name evidence="2" type="ORF">PCON_04557</name>
</gene>
<evidence type="ECO:0000313" key="3">
    <source>
        <dbReference type="Proteomes" id="UP000018144"/>
    </source>
</evidence>
<dbReference type="SUPFAM" id="SSF53335">
    <property type="entry name" value="S-adenosyl-L-methionine-dependent methyltransferases"/>
    <property type="match status" value="1"/>
</dbReference>
<evidence type="ECO:0000313" key="2">
    <source>
        <dbReference type="EMBL" id="CCX34881.1"/>
    </source>
</evidence>
<reference evidence="2 3" key="1">
    <citation type="journal article" date="2013" name="PLoS Genet.">
        <title>The genome and development-dependent transcriptomes of Pyronema confluens: a window into fungal evolution.</title>
        <authorList>
            <person name="Traeger S."/>
            <person name="Altegoer F."/>
            <person name="Freitag M."/>
            <person name="Gabaldon T."/>
            <person name="Kempken F."/>
            <person name="Kumar A."/>
            <person name="Marcet-Houben M."/>
            <person name="Poggeler S."/>
            <person name="Stajich J.E."/>
            <person name="Nowrousian M."/>
        </authorList>
    </citation>
    <scope>NUCLEOTIDE SEQUENCE [LARGE SCALE GENOMIC DNA]</scope>
    <source>
        <strain evidence="3">CBS 100304</strain>
        <tissue evidence="2">Vegetative mycelium</tissue>
    </source>
</reference>
<evidence type="ECO:0000256" key="1">
    <source>
        <dbReference type="SAM" id="MobiDB-lite"/>
    </source>
</evidence>
<organism evidence="2 3">
    <name type="scientific">Pyronema omphalodes (strain CBS 100304)</name>
    <name type="common">Pyronema confluens</name>
    <dbReference type="NCBI Taxonomy" id="1076935"/>
    <lineage>
        <taxon>Eukaryota</taxon>
        <taxon>Fungi</taxon>
        <taxon>Dikarya</taxon>
        <taxon>Ascomycota</taxon>
        <taxon>Pezizomycotina</taxon>
        <taxon>Pezizomycetes</taxon>
        <taxon>Pezizales</taxon>
        <taxon>Pyronemataceae</taxon>
        <taxon>Pyronema</taxon>
    </lineage>
</organism>
<dbReference type="Pfam" id="PF13489">
    <property type="entry name" value="Methyltransf_23"/>
    <property type="match status" value="1"/>
</dbReference>
<feature type="compositionally biased region" description="Basic and acidic residues" evidence="1">
    <location>
        <begin position="1"/>
        <end position="10"/>
    </location>
</feature>
<dbReference type="EMBL" id="HF936663">
    <property type="protein sequence ID" value="CCX34881.1"/>
    <property type="molecule type" value="Genomic_DNA"/>
</dbReference>
<dbReference type="Gene3D" id="3.40.50.150">
    <property type="entry name" value="Vaccinia Virus protein VP39"/>
    <property type="match status" value="1"/>
</dbReference>
<name>U4LRT8_PYROM</name>
<sequence>MADTINKDIEADPASAQTDAEEYSSGYVTDTASLTSSINSYVFENGRRYHTYFGTEKNLQPADETEQDRLDLHHESFLILLSKRLHFAPISAPMSILDVTDAYPCASSLGIDLSPIQPHWIPPNCRFEVDDAEADWSYADGSFDLIHICNIAQGIKDYPKLLEQSFRCTQPKRYLCLAELELSINSDDGTHMLPQGEGINKMSKLLADALEKIGRPRLVTAEMLKHGLEKAGYQEMKVETYKQPLGPWAKNKDLKAVGATNLLSGETVTMHMEWLCSPAFWV</sequence>
<proteinExistence type="predicted"/>
<dbReference type="AlphaFoldDB" id="U4LRT8"/>
<accession>U4LRT8</accession>
<dbReference type="InterPro" id="IPR029063">
    <property type="entry name" value="SAM-dependent_MTases_sf"/>
</dbReference>
<keyword evidence="3" id="KW-1185">Reference proteome</keyword>
<dbReference type="OrthoDB" id="2013972at2759"/>
<dbReference type="CDD" id="cd02440">
    <property type="entry name" value="AdoMet_MTases"/>
    <property type="match status" value="1"/>
</dbReference>
<protein>
    <submittedName>
        <fullName evidence="2">Uncharacterized protein</fullName>
    </submittedName>
</protein>
<feature type="region of interest" description="Disordered" evidence="1">
    <location>
        <begin position="1"/>
        <end position="23"/>
    </location>
</feature>